<dbReference type="AlphaFoldDB" id="A0A1V0AFD7"/>
<comment type="similarity">
    <text evidence="1">Belongs to the fructosamine kinase family.</text>
</comment>
<dbReference type="SUPFAM" id="SSF56112">
    <property type="entry name" value="Protein kinase-like (PK-like)"/>
    <property type="match status" value="1"/>
</dbReference>
<evidence type="ECO:0000313" key="2">
    <source>
        <dbReference type="EMBL" id="AQZ68930.1"/>
    </source>
</evidence>
<evidence type="ECO:0000313" key="3">
    <source>
        <dbReference type="Proteomes" id="UP000190797"/>
    </source>
</evidence>
<dbReference type="Gene3D" id="3.30.200.20">
    <property type="entry name" value="Phosphorylase Kinase, domain 1"/>
    <property type="match status" value="1"/>
</dbReference>
<dbReference type="STRING" id="1909395.BKM31_52395"/>
<dbReference type="InterPro" id="IPR016477">
    <property type="entry name" value="Fructo-/Ketosamine-3-kinase"/>
</dbReference>
<dbReference type="Gene3D" id="1.10.510.10">
    <property type="entry name" value="Transferase(Phosphotransferase) domain 1"/>
    <property type="match status" value="1"/>
</dbReference>
<accession>A0A1V0AFD7</accession>
<gene>
    <name evidence="2" type="ORF">BKM31_52395</name>
</gene>
<dbReference type="PIRSF" id="PIRSF006221">
    <property type="entry name" value="Ketosamine-3-kinase"/>
    <property type="match status" value="1"/>
</dbReference>
<organism evidence="2 3">
    <name type="scientific">[Actinomadura] parvosata subsp. kistnae</name>
    <dbReference type="NCBI Taxonomy" id="1909395"/>
    <lineage>
        <taxon>Bacteria</taxon>
        <taxon>Bacillati</taxon>
        <taxon>Actinomycetota</taxon>
        <taxon>Actinomycetes</taxon>
        <taxon>Streptosporangiales</taxon>
        <taxon>Streptosporangiaceae</taxon>
        <taxon>Nonomuraea</taxon>
    </lineage>
</organism>
<dbReference type="PANTHER" id="PTHR12149">
    <property type="entry name" value="FRUCTOSAMINE 3 KINASE-RELATED PROTEIN"/>
    <property type="match status" value="1"/>
</dbReference>
<evidence type="ECO:0000256" key="1">
    <source>
        <dbReference type="PIRNR" id="PIRNR006221"/>
    </source>
</evidence>
<reference evidence="3" key="1">
    <citation type="journal article" date="2017" name="Med. Chem. Commun.">
        <title>Nonomuraea sp. ATCC 55076 harbours the largest actinomycete chromosome to date and the kistamicin biosynthetic gene cluster.</title>
        <authorList>
            <person name="Nazari B."/>
            <person name="Forneris C.C."/>
            <person name="Gibson M.I."/>
            <person name="Moon K."/>
            <person name="Schramma K.R."/>
            <person name="Seyedsayamdost M.R."/>
        </authorList>
    </citation>
    <scope>NUCLEOTIDE SEQUENCE [LARGE SCALE GENOMIC DNA]</scope>
    <source>
        <strain evidence="3">ATCC 55076</strain>
    </source>
</reference>
<name>A0A1V0AFD7_9ACTN</name>
<dbReference type="InterPro" id="IPR011009">
    <property type="entry name" value="Kinase-like_dom_sf"/>
</dbReference>
<dbReference type="GO" id="GO:0016301">
    <property type="term" value="F:kinase activity"/>
    <property type="evidence" value="ECO:0007669"/>
    <property type="project" value="UniProtKB-UniRule"/>
</dbReference>
<dbReference type="Proteomes" id="UP000190797">
    <property type="component" value="Chromosome"/>
</dbReference>
<protein>
    <submittedName>
        <fullName evidence="2">Fructosamine kinase</fullName>
    </submittedName>
</protein>
<dbReference type="EMBL" id="CP017717">
    <property type="protein sequence ID" value="AQZ68930.1"/>
    <property type="molecule type" value="Genomic_DNA"/>
</dbReference>
<dbReference type="Gene3D" id="1.20.1270.240">
    <property type="match status" value="1"/>
</dbReference>
<keyword evidence="1 2" id="KW-0418">Kinase</keyword>
<dbReference type="Pfam" id="PF03881">
    <property type="entry name" value="Fructosamin_kin"/>
    <property type="match status" value="1"/>
</dbReference>
<proteinExistence type="inferred from homology"/>
<keyword evidence="1" id="KW-0808">Transferase</keyword>
<dbReference type="PANTHER" id="PTHR12149:SF8">
    <property type="entry name" value="PROTEIN-RIBULOSAMINE 3-KINASE"/>
    <property type="match status" value="1"/>
</dbReference>
<dbReference type="KEGG" id="noa:BKM31_52395"/>
<keyword evidence="3" id="KW-1185">Reference proteome</keyword>
<sequence>MSSMRFTDDLGSSHGWRLRRGVLDDGREVFAKVGAASEMFASEAAGLRWLGEAAAVPEVIEVGPDRLVLSWVREERPSPAAAERFGRSLAGLHRAGAPGFGAPWPGFIAELPMDNAPCDGWPAFYGERRVLPFLRLARLPAADAALVERAVERFPEVAGPAEPPARIHGDLWSGNVLWSGGGGVLIDPAAHGGHRETDLAMLELFGLPYLDRVLGAYREEWPLAEGWRERVPLHQLHPLLVHVVLYGEGYRGSLMRAVRRVLAL</sequence>